<dbReference type="Gene3D" id="1.20.1250.20">
    <property type="entry name" value="MFS general substrate transporter like domains"/>
    <property type="match status" value="1"/>
</dbReference>
<comment type="similarity">
    <text evidence="2 8">Belongs to the organo anion transporter (TC 2.A.60) family.</text>
</comment>
<keyword evidence="8" id="KW-0813">Transport</keyword>
<comment type="subcellular location">
    <subcellularLocation>
        <location evidence="1 8">Cell membrane</location>
        <topology evidence="1 8">Multi-pass membrane protein</topology>
    </subcellularLocation>
</comment>
<evidence type="ECO:0000313" key="11">
    <source>
        <dbReference type="Proteomes" id="UP000835052"/>
    </source>
</evidence>
<dbReference type="CDD" id="cd17336">
    <property type="entry name" value="MFS_SLCO_OATP"/>
    <property type="match status" value="1"/>
</dbReference>
<comment type="caution">
    <text evidence="8">Lacks conserved residue(s) required for the propagation of feature annotation.</text>
</comment>
<feature type="transmembrane region" description="Helical" evidence="8">
    <location>
        <begin position="423"/>
        <end position="444"/>
    </location>
</feature>
<dbReference type="InterPro" id="IPR002350">
    <property type="entry name" value="Kazal_dom"/>
</dbReference>
<evidence type="ECO:0000256" key="6">
    <source>
        <dbReference type="ARBA" id="ARBA00023136"/>
    </source>
</evidence>
<feature type="transmembrane region" description="Helical" evidence="8">
    <location>
        <begin position="767"/>
        <end position="787"/>
    </location>
</feature>
<evidence type="ECO:0000256" key="3">
    <source>
        <dbReference type="ARBA" id="ARBA00022475"/>
    </source>
</evidence>
<feature type="transmembrane region" description="Helical" evidence="8">
    <location>
        <begin position="529"/>
        <end position="548"/>
    </location>
</feature>
<evidence type="ECO:0000256" key="4">
    <source>
        <dbReference type="ARBA" id="ARBA00022692"/>
    </source>
</evidence>
<dbReference type="GO" id="GO:0006811">
    <property type="term" value="P:monoatomic ion transport"/>
    <property type="evidence" value="ECO:0007669"/>
    <property type="project" value="UniProtKB-KW"/>
</dbReference>
<dbReference type="GO" id="GO:0015347">
    <property type="term" value="F:sodium-independent organic anion transmembrane transporter activity"/>
    <property type="evidence" value="ECO:0007669"/>
    <property type="project" value="TreeGrafter"/>
</dbReference>
<sequence>MSIKEINRQLERQYREDSSLVWPRHIIGLLNRGIVVDVILDVDTVADVVFAQFKTVTDRAPLATLFAKARPTLAGLRLWASSLSPFPAAMERIYVFLALFTVVYFLEAIGGSYINSAVQNIERQFQMSSKTSGMMIAASDFGYIPCVVFTAYFGSKGNRAKWIGGGAIIVSVSYLLLASPNFLFPKGKIDLNTTSIASDLVPSESQLSENSTLRQLLDYPLIRDRMPHDLYAKLLKLQDDGSPIDSSKIANELINATAKRTATSYSVDGWLIDKALDESDKVLYGAQDQGRLKTMLSHFPQEKGQQFDTRPGEDPKKCSCTFCRLWTANEQSATDDQRVKMSKPKRQHLPVLGLLFLFDDSWESEELSLGKKSLPAYFGAISSIRVLGPICGYLIGSACNKFYFTLSPPTGLTPADPTWIGAWWIGFLFIGTITIFPSLLLFFFPSGTKDGKAVQLFDAHKHKEEKGKSVKEKIKDFRDCCKAVFSSKIYMGSVVGRICDVLAFKGYIVFLPKYLENHFGIPQYLVHRYMAFFGVFGFGLGTATGGFLTKKMKLNGRRAAMFVAVVSTLNVVIYSSKIFIGCESIVNSIGLNNRDTNYNFSRPCNSECSCEGVKLYPVCDETGYAYFSPCHAGCREAMSPEGPDSHNLQFSSCECAKGGTVSKKFCKDTCRMSTVIFFMTVLPGAFVAGLGVVPGILIFLRSVPPETRSLCLGLQGLLVSLFGTLPSPILWGFVIDATCMVWDHTCSGERGSCAIYHPQKLRVWMHVLYVIVRGISLTMDLYVWWYAKHLNIMDDPVNEDQEVDARKHSMTMTPVVTEN</sequence>
<proteinExistence type="inferred from homology"/>
<feature type="transmembrane region" description="Helical" evidence="8">
    <location>
        <begin position="93"/>
        <end position="114"/>
    </location>
</feature>
<keyword evidence="8" id="KW-0406">Ion transport</keyword>
<comment type="caution">
    <text evidence="10">The sequence shown here is derived from an EMBL/GenBank/DDBJ whole genome shotgun (WGS) entry which is preliminary data.</text>
</comment>
<dbReference type="GO" id="GO:0043252">
    <property type="term" value="P:sodium-independent organic anion transport"/>
    <property type="evidence" value="ECO:0007669"/>
    <property type="project" value="TreeGrafter"/>
</dbReference>
<reference evidence="10" key="1">
    <citation type="submission" date="2020-10" db="EMBL/GenBank/DDBJ databases">
        <authorList>
            <person name="Kikuchi T."/>
        </authorList>
    </citation>
    <scope>NUCLEOTIDE SEQUENCE</scope>
    <source>
        <strain evidence="10">NKZ352</strain>
    </source>
</reference>
<dbReference type="PROSITE" id="PS51465">
    <property type="entry name" value="KAZAL_2"/>
    <property type="match status" value="1"/>
</dbReference>
<protein>
    <recommendedName>
        <fullName evidence="8">Solute carrier organic anion transporter family member</fullName>
    </recommendedName>
</protein>
<keyword evidence="7" id="KW-1015">Disulfide bond</keyword>
<keyword evidence="3" id="KW-1003">Cell membrane</keyword>
<evidence type="ECO:0000256" key="2">
    <source>
        <dbReference type="ARBA" id="ARBA00009657"/>
    </source>
</evidence>
<evidence type="ECO:0000256" key="8">
    <source>
        <dbReference type="RuleBase" id="RU362056"/>
    </source>
</evidence>
<dbReference type="PANTHER" id="PTHR11388">
    <property type="entry name" value="ORGANIC ANION TRANSPORTER"/>
    <property type="match status" value="1"/>
</dbReference>
<keyword evidence="4 8" id="KW-0812">Transmembrane</keyword>
<evidence type="ECO:0000256" key="1">
    <source>
        <dbReference type="ARBA" id="ARBA00004651"/>
    </source>
</evidence>
<keyword evidence="11" id="KW-1185">Reference proteome</keyword>
<evidence type="ECO:0000256" key="7">
    <source>
        <dbReference type="ARBA" id="ARBA00023157"/>
    </source>
</evidence>
<dbReference type="SUPFAM" id="SSF103473">
    <property type="entry name" value="MFS general substrate transporter"/>
    <property type="match status" value="2"/>
</dbReference>
<dbReference type="AlphaFoldDB" id="A0A8S1H0F6"/>
<dbReference type="NCBIfam" id="TIGR00805">
    <property type="entry name" value="oat"/>
    <property type="match status" value="1"/>
</dbReference>
<gene>
    <name evidence="10" type="ORF">CAUJ_LOCUS5178</name>
</gene>
<keyword evidence="6 8" id="KW-0472">Membrane</keyword>
<evidence type="ECO:0000256" key="5">
    <source>
        <dbReference type="ARBA" id="ARBA00022989"/>
    </source>
</evidence>
<name>A0A8S1H0F6_9PELO</name>
<feature type="domain" description="Kazal-like" evidence="9">
    <location>
        <begin position="598"/>
        <end position="657"/>
    </location>
</feature>
<dbReference type="GO" id="GO:0016323">
    <property type="term" value="C:basolateral plasma membrane"/>
    <property type="evidence" value="ECO:0007669"/>
    <property type="project" value="TreeGrafter"/>
</dbReference>
<organism evidence="10 11">
    <name type="scientific">Caenorhabditis auriculariae</name>
    <dbReference type="NCBI Taxonomy" id="2777116"/>
    <lineage>
        <taxon>Eukaryota</taxon>
        <taxon>Metazoa</taxon>
        <taxon>Ecdysozoa</taxon>
        <taxon>Nematoda</taxon>
        <taxon>Chromadorea</taxon>
        <taxon>Rhabditida</taxon>
        <taxon>Rhabditina</taxon>
        <taxon>Rhabditomorpha</taxon>
        <taxon>Rhabditoidea</taxon>
        <taxon>Rhabditidae</taxon>
        <taxon>Peloderinae</taxon>
        <taxon>Caenorhabditis</taxon>
    </lineage>
</organism>
<feature type="transmembrane region" description="Helical" evidence="8">
    <location>
        <begin position="135"/>
        <end position="154"/>
    </location>
</feature>
<dbReference type="EMBL" id="CAJGYM010000010">
    <property type="protein sequence ID" value="CAD6189259.1"/>
    <property type="molecule type" value="Genomic_DNA"/>
</dbReference>
<feature type="transmembrane region" description="Helical" evidence="8">
    <location>
        <begin position="160"/>
        <end position="178"/>
    </location>
</feature>
<dbReference type="InterPro" id="IPR036259">
    <property type="entry name" value="MFS_trans_sf"/>
</dbReference>
<evidence type="ECO:0000259" key="9">
    <source>
        <dbReference type="PROSITE" id="PS51465"/>
    </source>
</evidence>
<feature type="transmembrane region" description="Helical" evidence="8">
    <location>
        <begin position="712"/>
        <end position="734"/>
    </location>
</feature>
<keyword evidence="5 8" id="KW-1133">Transmembrane helix</keyword>
<evidence type="ECO:0000313" key="10">
    <source>
        <dbReference type="EMBL" id="CAD6189259.1"/>
    </source>
</evidence>
<dbReference type="Pfam" id="PF03137">
    <property type="entry name" value="OATP"/>
    <property type="match status" value="2"/>
</dbReference>
<dbReference type="PANTHER" id="PTHR11388:SF76">
    <property type="entry name" value="SOLUTE CARRIER ORGANIC ANION TRANSPORTER FAMILY MEMBER"/>
    <property type="match status" value="1"/>
</dbReference>
<feature type="transmembrane region" description="Helical" evidence="8">
    <location>
        <begin position="489"/>
        <end position="509"/>
    </location>
</feature>
<accession>A0A8S1H0F6</accession>
<dbReference type="Proteomes" id="UP000835052">
    <property type="component" value="Unassembled WGS sequence"/>
</dbReference>
<dbReference type="InterPro" id="IPR004156">
    <property type="entry name" value="OATP"/>
</dbReference>
<dbReference type="OrthoDB" id="5062115at2759"/>
<feature type="transmembrane region" description="Helical" evidence="8">
    <location>
        <begin position="675"/>
        <end position="700"/>
    </location>
</feature>